<evidence type="ECO:0008006" key="8">
    <source>
        <dbReference type="Google" id="ProtNLM"/>
    </source>
</evidence>
<protein>
    <recommendedName>
        <fullName evidence="8">Acetylornithine aminotransferase</fullName>
    </recommendedName>
</protein>
<evidence type="ECO:0000256" key="2">
    <source>
        <dbReference type="ARBA" id="ARBA00022576"/>
    </source>
</evidence>
<evidence type="ECO:0000313" key="7">
    <source>
        <dbReference type="Proteomes" id="UP001321498"/>
    </source>
</evidence>
<dbReference type="InterPro" id="IPR015424">
    <property type="entry name" value="PyrdxlP-dep_Trfase"/>
</dbReference>
<dbReference type="InterPro" id="IPR015422">
    <property type="entry name" value="PyrdxlP-dep_Trfase_small"/>
</dbReference>
<dbReference type="InterPro" id="IPR050103">
    <property type="entry name" value="Class-III_PLP-dep_AT"/>
</dbReference>
<dbReference type="PANTHER" id="PTHR11986:SF79">
    <property type="entry name" value="ACETYLORNITHINE AMINOTRANSFERASE, MITOCHONDRIAL"/>
    <property type="match status" value="1"/>
</dbReference>
<keyword evidence="4" id="KW-0663">Pyridoxal phosphate</keyword>
<evidence type="ECO:0000256" key="3">
    <source>
        <dbReference type="ARBA" id="ARBA00022679"/>
    </source>
</evidence>
<dbReference type="Proteomes" id="UP001321498">
    <property type="component" value="Chromosome"/>
</dbReference>
<name>A0ABM8GHC5_9MICO</name>
<gene>
    <name evidence="6" type="ORF">GCM10025866_34630</name>
</gene>
<evidence type="ECO:0000256" key="5">
    <source>
        <dbReference type="SAM" id="MobiDB-lite"/>
    </source>
</evidence>
<proteinExistence type="predicted"/>
<sequence>MRHIAEAAEAYTERHRVALMRTLGTPLAVLERGEGCWVWDVDGRRYLDFLAGIAVNSLGHAHPVVVEAASRQAAALVHVSNYFATPPQIDLAERLRRLTGAGDGGRVYFGNSGAEAMEAAFKLARRNGDGGRHRILSLKNSFHGRTMGALALTGKPTMQQPFAPMVPGVDHIDSTVEALEEELDDTVAAVVLEPIKGEAGVLPLPDGYLRAARELTERVGALLIVDEIQTGVGRTGSGSPTSTRGSRRMRSPSPRGSAAACRSAPW</sequence>
<dbReference type="PANTHER" id="PTHR11986">
    <property type="entry name" value="AMINOTRANSFERASE CLASS III"/>
    <property type="match status" value="1"/>
</dbReference>
<dbReference type="SUPFAM" id="SSF53383">
    <property type="entry name" value="PLP-dependent transferases"/>
    <property type="match status" value="1"/>
</dbReference>
<dbReference type="CDD" id="cd00610">
    <property type="entry name" value="OAT_like"/>
    <property type="match status" value="1"/>
</dbReference>
<dbReference type="InterPro" id="IPR015421">
    <property type="entry name" value="PyrdxlP-dep_Trfase_major"/>
</dbReference>
<evidence type="ECO:0000256" key="4">
    <source>
        <dbReference type="ARBA" id="ARBA00022898"/>
    </source>
</evidence>
<keyword evidence="2" id="KW-0032">Aminotransferase</keyword>
<evidence type="ECO:0000256" key="1">
    <source>
        <dbReference type="ARBA" id="ARBA00001933"/>
    </source>
</evidence>
<dbReference type="InterPro" id="IPR005814">
    <property type="entry name" value="Aminotrans_3"/>
</dbReference>
<comment type="cofactor">
    <cofactor evidence="1">
        <name>pyridoxal 5'-phosphate</name>
        <dbReference type="ChEBI" id="CHEBI:597326"/>
    </cofactor>
</comment>
<accession>A0ABM8GHC5</accession>
<dbReference type="Gene3D" id="3.90.1150.10">
    <property type="entry name" value="Aspartate Aminotransferase, domain 1"/>
    <property type="match status" value="1"/>
</dbReference>
<feature type="region of interest" description="Disordered" evidence="5">
    <location>
        <begin position="231"/>
        <end position="266"/>
    </location>
</feature>
<dbReference type="EMBL" id="AP027731">
    <property type="protein sequence ID" value="BDZ47554.1"/>
    <property type="molecule type" value="Genomic_DNA"/>
</dbReference>
<dbReference type="Pfam" id="PF00202">
    <property type="entry name" value="Aminotran_3"/>
    <property type="match status" value="1"/>
</dbReference>
<reference evidence="7" key="1">
    <citation type="journal article" date="2019" name="Int. J. Syst. Evol. Microbiol.">
        <title>The Global Catalogue of Microorganisms (GCM) 10K type strain sequencing project: providing services to taxonomists for standard genome sequencing and annotation.</title>
        <authorList>
            <consortium name="The Broad Institute Genomics Platform"/>
            <consortium name="The Broad Institute Genome Sequencing Center for Infectious Disease"/>
            <person name="Wu L."/>
            <person name="Ma J."/>
        </authorList>
    </citation>
    <scope>NUCLEOTIDE SEQUENCE [LARGE SCALE GENOMIC DNA]</scope>
    <source>
        <strain evidence="7">NBRC 108725</strain>
    </source>
</reference>
<organism evidence="6 7">
    <name type="scientific">Naasia aerilata</name>
    <dbReference type="NCBI Taxonomy" id="1162966"/>
    <lineage>
        <taxon>Bacteria</taxon>
        <taxon>Bacillati</taxon>
        <taxon>Actinomycetota</taxon>
        <taxon>Actinomycetes</taxon>
        <taxon>Micrococcales</taxon>
        <taxon>Microbacteriaceae</taxon>
        <taxon>Naasia</taxon>
    </lineage>
</organism>
<keyword evidence="3" id="KW-0808">Transferase</keyword>
<dbReference type="Gene3D" id="3.40.640.10">
    <property type="entry name" value="Type I PLP-dependent aspartate aminotransferase-like (Major domain)"/>
    <property type="match status" value="1"/>
</dbReference>
<evidence type="ECO:0000313" key="6">
    <source>
        <dbReference type="EMBL" id="BDZ47554.1"/>
    </source>
</evidence>
<feature type="compositionally biased region" description="Low complexity" evidence="5">
    <location>
        <begin position="251"/>
        <end position="266"/>
    </location>
</feature>
<keyword evidence="7" id="KW-1185">Reference proteome</keyword>